<reference evidence="1 2" key="1">
    <citation type="submission" date="2014-08" db="EMBL/GenBank/DDBJ databases">
        <title>Fervidobacterium pennivorans DYC genome.</title>
        <authorList>
            <person name="Wushke S."/>
        </authorList>
    </citation>
    <scope>NUCLEOTIDE SEQUENCE [LARGE SCALE GENOMIC DNA]</scope>
    <source>
        <strain evidence="1 2">DYC</strain>
    </source>
</reference>
<dbReference type="OMA" id="DSIYFHC"/>
<dbReference type="OrthoDB" id="9794935at2"/>
<proteinExistence type="predicted"/>
<dbReference type="SUPFAM" id="SSF50475">
    <property type="entry name" value="FMN-binding split barrel"/>
    <property type="match status" value="1"/>
</dbReference>
<accession>A0A172T2D1</accession>
<sequence>MEKFPPMRRKDRELPEQQTFEILKSGDYGVLATFNGEYPYGIPVNYAFDGEYIYIHCAKEGHKIENIKKFSNVCFTIVKSYEILPDELSTAYESVIAFGKASIVENEDEKRGALELIGKKYSNNLEKIKGEIADSIQRVSIIKIEIEHISGKSRKR</sequence>
<dbReference type="KEGG" id="fng:JM64_03225"/>
<dbReference type="AlphaFoldDB" id="A0A172T2D1"/>
<dbReference type="PATRIC" id="fig|93466.3.peg.699"/>
<dbReference type="InterPro" id="IPR024747">
    <property type="entry name" value="Pyridox_Oxase-rel"/>
</dbReference>
<gene>
    <name evidence="1" type="ORF">JM64_03225</name>
</gene>
<dbReference type="InterPro" id="IPR012349">
    <property type="entry name" value="Split_barrel_FMN-bd"/>
</dbReference>
<dbReference type="PANTHER" id="PTHR34071:SF2">
    <property type="entry name" value="FLAVIN-NUCLEOTIDE-BINDING PROTEIN"/>
    <property type="match status" value="1"/>
</dbReference>
<dbReference type="PANTHER" id="PTHR34071">
    <property type="entry name" value="5-NITROIMIDAZOLE ANTIBIOTICS RESISTANCE PROTEIN, NIMA-FAMILY-RELATED PROTEIN-RELATED"/>
    <property type="match status" value="1"/>
</dbReference>
<dbReference type="Pfam" id="PF12900">
    <property type="entry name" value="Pyridox_ox_2"/>
    <property type="match status" value="1"/>
</dbReference>
<protein>
    <submittedName>
        <fullName evidence="1">Pyridoxamine 5'-phosphate oxidase</fullName>
    </submittedName>
</protein>
<name>A0A172T2D1_FERPE</name>
<dbReference type="EMBL" id="CP011393">
    <property type="protein sequence ID" value="ANE41112.1"/>
    <property type="molecule type" value="Genomic_DNA"/>
</dbReference>
<organism evidence="1 2">
    <name type="scientific">Fervidobacterium pennivorans</name>
    <dbReference type="NCBI Taxonomy" id="93466"/>
    <lineage>
        <taxon>Bacteria</taxon>
        <taxon>Thermotogati</taxon>
        <taxon>Thermotogota</taxon>
        <taxon>Thermotogae</taxon>
        <taxon>Thermotogales</taxon>
        <taxon>Fervidobacteriaceae</taxon>
        <taxon>Fervidobacterium</taxon>
    </lineage>
</organism>
<dbReference type="Gene3D" id="2.30.110.10">
    <property type="entry name" value="Electron Transport, Fmn-binding Protein, Chain A"/>
    <property type="match status" value="1"/>
</dbReference>
<evidence type="ECO:0000313" key="2">
    <source>
        <dbReference type="Proteomes" id="UP000077096"/>
    </source>
</evidence>
<dbReference type="Proteomes" id="UP000077096">
    <property type="component" value="Chromosome"/>
</dbReference>
<evidence type="ECO:0000313" key="1">
    <source>
        <dbReference type="EMBL" id="ANE41112.1"/>
    </source>
</evidence>